<dbReference type="Proteomes" id="UP001341281">
    <property type="component" value="Chromosome 10"/>
</dbReference>
<protein>
    <submittedName>
        <fullName evidence="2">Uncharacterized protein</fullName>
    </submittedName>
</protein>
<dbReference type="EMBL" id="CP144754">
    <property type="protein sequence ID" value="WVZ97559.1"/>
    <property type="molecule type" value="Genomic_DNA"/>
</dbReference>
<sequence>MVEEAAGGQRRSGRRRNVWTVLVLSHLSHRPPPTLEDVLLRTNGPEDTVLAVCTSTTSFRFTLQGCTALPPVQEGSEVDHEMRR</sequence>
<evidence type="ECO:0000313" key="1">
    <source>
        <dbReference type="EMBL" id="WVZ97558.1"/>
    </source>
</evidence>
<name>A0AAQ3US39_PASNO</name>
<evidence type="ECO:0000313" key="3">
    <source>
        <dbReference type="Proteomes" id="UP001341281"/>
    </source>
</evidence>
<reference evidence="2 3" key="1">
    <citation type="submission" date="2024-02" db="EMBL/GenBank/DDBJ databases">
        <title>High-quality chromosome-scale genome assembly of Pensacola bahiagrass (Paspalum notatum Flugge var. saurae).</title>
        <authorList>
            <person name="Vega J.M."/>
            <person name="Podio M."/>
            <person name="Orjuela J."/>
            <person name="Siena L.A."/>
            <person name="Pessino S.C."/>
            <person name="Combes M.C."/>
            <person name="Mariac C."/>
            <person name="Albertini E."/>
            <person name="Pupilli F."/>
            <person name="Ortiz J.P.A."/>
            <person name="Leblanc O."/>
        </authorList>
    </citation>
    <scope>NUCLEOTIDE SEQUENCE [LARGE SCALE GENOMIC DNA]</scope>
    <source>
        <strain evidence="2">R1</strain>
        <tissue evidence="2">Leaf</tissue>
    </source>
</reference>
<proteinExistence type="predicted"/>
<keyword evidence="3" id="KW-1185">Reference proteome</keyword>
<dbReference type="EMBL" id="CP144754">
    <property type="protein sequence ID" value="WVZ97558.1"/>
    <property type="molecule type" value="Genomic_DNA"/>
</dbReference>
<dbReference type="AlphaFoldDB" id="A0AAQ3US39"/>
<evidence type="ECO:0000313" key="2">
    <source>
        <dbReference type="EMBL" id="WVZ97559.1"/>
    </source>
</evidence>
<gene>
    <name evidence="1" type="ORF">U9M48_043084</name>
    <name evidence="2" type="ORF">U9M48_043085</name>
</gene>
<organism evidence="2 3">
    <name type="scientific">Paspalum notatum var. saurae</name>
    <dbReference type="NCBI Taxonomy" id="547442"/>
    <lineage>
        <taxon>Eukaryota</taxon>
        <taxon>Viridiplantae</taxon>
        <taxon>Streptophyta</taxon>
        <taxon>Embryophyta</taxon>
        <taxon>Tracheophyta</taxon>
        <taxon>Spermatophyta</taxon>
        <taxon>Magnoliopsida</taxon>
        <taxon>Liliopsida</taxon>
        <taxon>Poales</taxon>
        <taxon>Poaceae</taxon>
        <taxon>PACMAD clade</taxon>
        <taxon>Panicoideae</taxon>
        <taxon>Andropogonodae</taxon>
        <taxon>Paspaleae</taxon>
        <taxon>Paspalinae</taxon>
        <taxon>Paspalum</taxon>
    </lineage>
</organism>
<accession>A0AAQ3US39</accession>